<comment type="caution">
    <text evidence="2">The sequence shown here is derived from an EMBL/GenBank/DDBJ whole genome shotgun (WGS) entry which is preliminary data.</text>
</comment>
<reference evidence="2 3" key="1">
    <citation type="submission" date="2012-05" db="EMBL/GenBank/DDBJ databases">
        <title>Recombination and specialization in a pathogen metapopulation.</title>
        <authorList>
            <person name="Gardiner A."/>
            <person name="Kemen E."/>
            <person name="Schultz-Larsen T."/>
            <person name="MacLean D."/>
            <person name="Van Oosterhout C."/>
            <person name="Jones J.D.G."/>
        </authorList>
    </citation>
    <scope>NUCLEOTIDE SEQUENCE [LARGE SCALE GENOMIC DNA]</scope>
    <source>
        <strain evidence="2 3">Ac Nc2</strain>
    </source>
</reference>
<feature type="coiled-coil region" evidence="1">
    <location>
        <begin position="235"/>
        <end position="262"/>
    </location>
</feature>
<dbReference type="InterPro" id="IPR000048">
    <property type="entry name" value="IQ_motif_EF-hand-BS"/>
</dbReference>
<name>A0A024G6J6_9STRA</name>
<gene>
    <name evidence="2" type="ORF">BN9_032600</name>
</gene>
<dbReference type="Pfam" id="PF00612">
    <property type="entry name" value="IQ"/>
    <property type="match status" value="1"/>
</dbReference>
<dbReference type="PROSITE" id="PS50096">
    <property type="entry name" value="IQ"/>
    <property type="match status" value="1"/>
</dbReference>
<proteinExistence type="predicted"/>
<dbReference type="SMART" id="SM00015">
    <property type="entry name" value="IQ"/>
    <property type="match status" value="2"/>
</dbReference>
<sequence>MSSASSGAESMNATRNQQCFQLDGGGINSFELEDNVWKHLVAGMKQTLLLHPMDPFLYLSDYMRTALNMKHRITAAMSTKGYLCMHHNQRTIHYLVSDLAKLRSDFRNAAKKLENLELVLRMRSHTPSVNECITEFVTLADKPLSINGSVAQQIGSSLNNEAQPTAQAHDYRFDQISSDSEEYKRLILYGITDCIIRVESIQSQDSKEILIKYIYELSQAFQQETAVMPLLGQDCDRVKNKIEELRIECSKYRALLEQCNTDYNAAVQAKLRRDFYHVRLQATQASILPHEETKNRHVLINNIKHWIPISAILWPALNDLEKVALQRAEHLLMEEEEERCKSLLKLKKLQNEIVRLQALFRGFATRKYRQRLLVRYNEAVTRLQRFWKKAVRNGNTLPIWCVLGREVLVDANLARNLAITFTFFPKKDFPTGNWKRVEGKTLDEMMDLCRRDEYSAGFATNGTFKRFIPRKLTQLKIMDDSYALACKPGETAGLCGLYVKTWPTRKTEFIRVIQSGIIVSVPSNRHGLVTIIIDGVGTEAHVPISALTDRWKYVWIRERKDTEKARKFGRRVAVGQIFSHRGIRDYPPEDLLIDRKDVDTVRPANLLKSAMRDDQYPYQAAIMSDEHSTLSLVYEDQLTHLLMREVPSRRTHYHAREREQVIKARMKAYQKAWGAFCAQQELNSVIMIQCAWRRNQARMEVRRVLQLRMQEKQHEDTIEHRLEKPKKHPIVLTGFFRSKRRGRVPKSRSS</sequence>
<dbReference type="EMBL" id="CAIX01000034">
    <property type="protein sequence ID" value="CCI42476.1"/>
    <property type="molecule type" value="Genomic_DNA"/>
</dbReference>
<dbReference type="Proteomes" id="UP000053237">
    <property type="component" value="Unassembled WGS sequence"/>
</dbReference>
<dbReference type="OrthoDB" id="64105at2759"/>
<protein>
    <submittedName>
        <fullName evidence="2">Uncharacterized protein</fullName>
    </submittedName>
</protein>
<dbReference type="STRING" id="65357.A0A024G6J6"/>
<evidence type="ECO:0000313" key="2">
    <source>
        <dbReference type="EMBL" id="CCI42476.1"/>
    </source>
</evidence>
<evidence type="ECO:0000256" key="1">
    <source>
        <dbReference type="SAM" id="Coils"/>
    </source>
</evidence>
<accession>A0A024G6J6</accession>
<dbReference type="InParanoid" id="A0A024G6J6"/>
<dbReference type="AlphaFoldDB" id="A0A024G6J6"/>
<keyword evidence="1" id="KW-0175">Coiled coil</keyword>
<keyword evidence="3" id="KW-1185">Reference proteome</keyword>
<evidence type="ECO:0000313" key="3">
    <source>
        <dbReference type="Proteomes" id="UP000053237"/>
    </source>
</evidence>
<organism evidence="2 3">
    <name type="scientific">Albugo candida</name>
    <dbReference type="NCBI Taxonomy" id="65357"/>
    <lineage>
        <taxon>Eukaryota</taxon>
        <taxon>Sar</taxon>
        <taxon>Stramenopiles</taxon>
        <taxon>Oomycota</taxon>
        <taxon>Peronosporomycetes</taxon>
        <taxon>Albuginales</taxon>
        <taxon>Albuginaceae</taxon>
        <taxon>Albugo</taxon>
    </lineage>
</organism>